<evidence type="ECO:0000313" key="5">
    <source>
        <dbReference type="EMBL" id="QRV01733.1"/>
    </source>
</evidence>
<dbReference type="PANTHER" id="PTHR23416">
    <property type="entry name" value="SIALIC ACID SYNTHASE-RELATED"/>
    <property type="match status" value="1"/>
</dbReference>
<organism evidence="5 6">
    <name type="scientific">Arcanobacterium phocisimile</name>
    <dbReference type="NCBI Taxonomy" id="1302235"/>
    <lineage>
        <taxon>Bacteria</taxon>
        <taxon>Bacillati</taxon>
        <taxon>Actinomycetota</taxon>
        <taxon>Actinomycetes</taxon>
        <taxon>Actinomycetales</taxon>
        <taxon>Actinomycetaceae</taxon>
        <taxon>Arcanobacterium</taxon>
    </lineage>
</organism>
<gene>
    <name evidence="5" type="ORF">JTE88_06460</name>
</gene>
<protein>
    <submittedName>
        <fullName evidence="5">Sugar O-acetyltransferase</fullName>
    </submittedName>
</protein>
<dbReference type="EMBL" id="CP070228">
    <property type="protein sequence ID" value="QRV01733.1"/>
    <property type="molecule type" value="Genomic_DNA"/>
</dbReference>
<dbReference type="PANTHER" id="PTHR23416:SF23">
    <property type="entry name" value="ACETYLTRANSFERASE C18B11.09C-RELATED"/>
    <property type="match status" value="1"/>
</dbReference>
<dbReference type="PROSITE" id="PS00101">
    <property type="entry name" value="HEXAPEP_TRANSFERASES"/>
    <property type="match status" value="1"/>
</dbReference>
<dbReference type="InterPro" id="IPR011004">
    <property type="entry name" value="Trimer_LpxA-like_sf"/>
</dbReference>
<feature type="domain" description="Maltose/galactoside acetyltransferase" evidence="4">
    <location>
        <begin position="8"/>
        <end position="62"/>
    </location>
</feature>
<dbReference type="InterPro" id="IPR051159">
    <property type="entry name" value="Hexapeptide_acetyltransf"/>
</dbReference>
<dbReference type="SUPFAM" id="SSF51161">
    <property type="entry name" value="Trimeric LpxA-like enzymes"/>
    <property type="match status" value="1"/>
</dbReference>
<evidence type="ECO:0000313" key="6">
    <source>
        <dbReference type="Proteomes" id="UP000602653"/>
    </source>
</evidence>
<reference evidence="5 6" key="1">
    <citation type="submission" date="2021-02" db="EMBL/GenBank/DDBJ databases">
        <title>Complete Genome Sequence of Arcanobacterium phocisimile strain DSM 26142T from a harbour seal.</title>
        <authorList>
            <person name="Borowiak M."/>
            <person name="Alssahen M."/>
            <person name="Malorny B."/>
            <person name="Laemmler C."/>
            <person name="Siebert U."/>
            <person name="Ploetz M."/>
            <person name="Abdulmawjood A."/>
        </authorList>
    </citation>
    <scope>NUCLEOTIDE SEQUENCE [LARGE SCALE GENOMIC DNA]</scope>
    <source>
        <strain evidence="5 6">DSM 26142</strain>
    </source>
</reference>
<evidence type="ECO:0000256" key="3">
    <source>
        <dbReference type="ARBA" id="ARBA00022737"/>
    </source>
</evidence>
<accession>A0ABX7IIQ9</accession>
<dbReference type="Pfam" id="PF00132">
    <property type="entry name" value="Hexapep"/>
    <property type="match status" value="1"/>
</dbReference>
<dbReference type="Pfam" id="PF12464">
    <property type="entry name" value="Mac"/>
    <property type="match status" value="1"/>
</dbReference>
<dbReference type="Gene3D" id="2.160.10.10">
    <property type="entry name" value="Hexapeptide repeat proteins"/>
    <property type="match status" value="1"/>
</dbReference>
<sequence>MTRDEELYARMLNGELYKPEGAKFHEIHDRAMAYQDEFNSLPSADWDAHYRVLTRWLGEVGEGVIVRAPLHVDYGIHTSIGARTFVNYDCIFLDVAPITIGENCQIAPRVQLLTAWHPLEPTLRSEGWEGGSPIVVGNNVWLGAGVMVLPGVRIGDNSIIGAGSVVTKDIPANTIAVGSPARVVKELPSDASARDVIPPHLLGE</sequence>
<evidence type="ECO:0000256" key="2">
    <source>
        <dbReference type="ARBA" id="ARBA00022679"/>
    </source>
</evidence>
<keyword evidence="3" id="KW-0677">Repeat</keyword>
<evidence type="ECO:0000256" key="1">
    <source>
        <dbReference type="ARBA" id="ARBA00007274"/>
    </source>
</evidence>
<dbReference type="InterPro" id="IPR018357">
    <property type="entry name" value="Hexapep_transf_CS"/>
</dbReference>
<dbReference type="InterPro" id="IPR001451">
    <property type="entry name" value="Hexapep"/>
</dbReference>
<dbReference type="Proteomes" id="UP000602653">
    <property type="component" value="Chromosome"/>
</dbReference>
<dbReference type="CDD" id="cd03357">
    <property type="entry name" value="LbH_MAT_GAT"/>
    <property type="match status" value="1"/>
</dbReference>
<evidence type="ECO:0000259" key="4">
    <source>
        <dbReference type="SMART" id="SM01266"/>
    </source>
</evidence>
<proteinExistence type="inferred from homology"/>
<name>A0ABX7IIQ9_9ACTO</name>
<dbReference type="InterPro" id="IPR024688">
    <property type="entry name" value="Mac_dom"/>
</dbReference>
<keyword evidence="2" id="KW-0808">Transferase</keyword>
<comment type="similarity">
    <text evidence="1">Belongs to the transferase hexapeptide repeat family.</text>
</comment>
<dbReference type="RefSeq" id="WP_204423719.1">
    <property type="nucleotide sequence ID" value="NZ_CP070228.1"/>
</dbReference>
<dbReference type="SMART" id="SM01266">
    <property type="entry name" value="Mac"/>
    <property type="match status" value="1"/>
</dbReference>
<keyword evidence="6" id="KW-1185">Reference proteome</keyword>